<evidence type="ECO:0000313" key="1">
    <source>
        <dbReference type="EMBL" id="KIN00543.1"/>
    </source>
</evidence>
<dbReference type="InParanoid" id="A0A0C3DF05"/>
<dbReference type="EMBL" id="KN832877">
    <property type="protein sequence ID" value="KIN00543.1"/>
    <property type="molecule type" value="Genomic_DNA"/>
</dbReference>
<protein>
    <submittedName>
        <fullName evidence="1">Uncharacterized protein</fullName>
    </submittedName>
</protein>
<name>A0A0C3DF05_OIDMZ</name>
<reference evidence="2" key="2">
    <citation type="submission" date="2015-01" db="EMBL/GenBank/DDBJ databases">
        <title>Evolutionary Origins and Diversification of the Mycorrhizal Mutualists.</title>
        <authorList>
            <consortium name="DOE Joint Genome Institute"/>
            <consortium name="Mycorrhizal Genomics Consortium"/>
            <person name="Kohler A."/>
            <person name="Kuo A."/>
            <person name="Nagy L.G."/>
            <person name="Floudas D."/>
            <person name="Copeland A."/>
            <person name="Barry K.W."/>
            <person name="Cichocki N."/>
            <person name="Veneault-Fourrey C."/>
            <person name="LaButti K."/>
            <person name="Lindquist E.A."/>
            <person name="Lipzen A."/>
            <person name="Lundell T."/>
            <person name="Morin E."/>
            <person name="Murat C."/>
            <person name="Riley R."/>
            <person name="Ohm R."/>
            <person name="Sun H."/>
            <person name="Tunlid A."/>
            <person name="Henrissat B."/>
            <person name="Grigoriev I.V."/>
            <person name="Hibbett D.S."/>
            <person name="Martin F."/>
        </authorList>
    </citation>
    <scope>NUCLEOTIDE SEQUENCE [LARGE SCALE GENOMIC DNA]</scope>
    <source>
        <strain evidence="2">Zn</strain>
    </source>
</reference>
<dbReference type="AlphaFoldDB" id="A0A0C3DF05"/>
<proteinExistence type="predicted"/>
<sequence>METFVVVIDLKILDPENNTASESNNSLRYKTWCTIIELDAGSLDPTALFDKINDYLRHSDLPYRENQEFIATAAIQREVIVQVTLGLEKFLDRKEFTLAVDLHTSKDKQKWENLRNLRIKLENLGYITNYGGGKDLNEGQDL</sequence>
<dbReference type="HOGENOM" id="CLU_1816363_0_0_1"/>
<organism evidence="1 2">
    <name type="scientific">Oidiodendron maius (strain Zn)</name>
    <dbReference type="NCBI Taxonomy" id="913774"/>
    <lineage>
        <taxon>Eukaryota</taxon>
        <taxon>Fungi</taxon>
        <taxon>Dikarya</taxon>
        <taxon>Ascomycota</taxon>
        <taxon>Pezizomycotina</taxon>
        <taxon>Leotiomycetes</taxon>
        <taxon>Leotiomycetes incertae sedis</taxon>
        <taxon>Myxotrichaceae</taxon>
        <taxon>Oidiodendron</taxon>
    </lineage>
</organism>
<keyword evidence="2" id="KW-1185">Reference proteome</keyword>
<reference evidence="1 2" key="1">
    <citation type="submission" date="2014-04" db="EMBL/GenBank/DDBJ databases">
        <authorList>
            <consortium name="DOE Joint Genome Institute"/>
            <person name="Kuo A."/>
            <person name="Martino E."/>
            <person name="Perotto S."/>
            <person name="Kohler A."/>
            <person name="Nagy L.G."/>
            <person name="Floudas D."/>
            <person name="Copeland A."/>
            <person name="Barry K.W."/>
            <person name="Cichocki N."/>
            <person name="Veneault-Fourrey C."/>
            <person name="LaButti K."/>
            <person name="Lindquist E.A."/>
            <person name="Lipzen A."/>
            <person name="Lundell T."/>
            <person name="Morin E."/>
            <person name="Murat C."/>
            <person name="Sun H."/>
            <person name="Tunlid A."/>
            <person name="Henrissat B."/>
            <person name="Grigoriev I.V."/>
            <person name="Hibbett D.S."/>
            <person name="Martin F."/>
            <person name="Nordberg H.P."/>
            <person name="Cantor M.N."/>
            <person name="Hua S.X."/>
        </authorList>
    </citation>
    <scope>NUCLEOTIDE SEQUENCE [LARGE SCALE GENOMIC DNA]</scope>
    <source>
        <strain evidence="1 2">Zn</strain>
    </source>
</reference>
<accession>A0A0C3DF05</accession>
<evidence type="ECO:0000313" key="2">
    <source>
        <dbReference type="Proteomes" id="UP000054321"/>
    </source>
</evidence>
<dbReference type="Proteomes" id="UP000054321">
    <property type="component" value="Unassembled WGS sequence"/>
</dbReference>
<gene>
    <name evidence="1" type="ORF">OIDMADRAFT_145985</name>
</gene>